<gene>
    <name evidence="5" type="ORF">HCG48_04230</name>
</gene>
<dbReference type="KEGG" id="oxy:HCG48_04230"/>
<evidence type="ECO:0000313" key="5">
    <source>
        <dbReference type="EMBL" id="QIZ69886.1"/>
    </source>
</evidence>
<dbReference type="Pfam" id="PF13600">
    <property type="entry name" value="DUF4140"/>
    <property type="match status" value="1"/>
</dbReference>
<dbReference type="AlphaFoldDB" id="A0A6H1TUK3"/>
<dbReference type="EMBL" id="CP051167">
    <property type="protein sequence ID" value="QIZ69886.1"/>
    <property type="molecule type" value="Genomic_DNA"/>
</dbReference>
<evidence type="ECO:0000259" key="3">
    <source>
        <dbReference type="Pfam" id="PF13598"/>
    </source>
</evidence>
<dbReference type="Pfam" id="PF13598">
    <property type="entry name" value="DUF4139"/>
    <property type="match status" value="1"/>
</dbReference>
<evidence type="ECO:0000256" key="1">
    <source>
        <dbReference type="SAM" id="Coils"/>
    </source>
</evidence>
<sequence>MSAPLPLDSKIDGVKIYASGATVTRIASLPPDWRGDRVEIAGLPLVLDDRSVRARIEGSDSAIACDIAIGLAVPSREDPGEPPLETEVRKARFKVKQLQDTLLAIQREIANLNTLEVPDRPRGEAGKSPPPSPMGARLALSHFAQEQVQAKFVEKREVAIALRTATQALADLERQQQQASSAREAQPHELRKTAIIGLSWTDRPAESPLQLVLEYFVPGARWTPSYICRLNRQDNRATIAVRASVCQRTGEDWSGVRVELSTAEPSSWCELPELASLRIGRSQPAPKPSGWRRPPVGAENLFEDYDRQKQAAKLAVSTEAIAVSPSFQAAIAPLTSLDLTSSESFAAPASKQVVDRSFTQAIDPSLSEDLEEIEELIEELDDDGMNYDSPLGAFARSPKASIEKARSAGQQRQRRSPVSMPPSPIPETVETIDRLTYSIMRLGAPEDGAERGKLKVSSPEDRYLEFLQRQDLKVPFPIRGVLNNALAEAKRCFMVHLPHGSHEVRYSAGSFDYAYAAEGRLDIPSDGQFHAIALLSRDAEVKLRYIVVPRIDPNVFRIAQLLNPLDAPLLAGMADIYVDGEYILSTEMPTIPPRGEMELGLGVEQGIQVARNTNYREVRSGETLVAFNELRHEIAIAIVNNLQRAIAIEVRDRLPVPAEGAKVDVQIDRVVPEWEVYNQQERGRPIRGGYRWKVEVPAGDRLNLEVDYTIKTFVDSELLGGNRRE</sequence>
<reference evidence="5 6" key="1">
    <citation type="submission" date="2020-04" db="EMBL/GenBank/DDBJ databases">
        <authorList>
            <person name="Basu S."/>
            <person name="Maruthanayagam V."/>
            <person name="Chakraborty S."/>
            <person name="Pramanik A."/>
            <person name="Mukherjee J."/>
            <person name="Brink B."/>
        </authorList>
    </citation>
    <scope>NUCLEOTIDE SEQUENCE [LARGE SCALE GENOMIC DNA]</scope>
    <source>
        <strain evidence="5 6">AP17</strain>
    </source>
</reference>
<evidence type="ECO:0000259" key="4">
    <source>
        <dbReference type="Pfam" id="PF13600"/>
    </source>
</evidence>
<dbReference type="InterPro" id="IPR037291">
    <property type="entry name" value="DUF4139"/>
</dbReference>
<dbReference type="Proteomes" id="UP000500857">
    <property type="component" value="Chromosome"/>
</dbReference>
<feature type="region of interest" description="Disordered" evidence="2">
    <location>
        <begin position="398"/>
        <end position="427"/>
    </location>
</feature>
<organism evidence="5 6">
    <name type="scientific">Oxynema aestuarii AP17</name>
    <dbReference type="NCBI Taxonomy" id="2064643"/>
    <lineage>
        <taxon>Bacteria</taxon>
        <taxon>Bacillati</taxon>
        <taxon>Cyanobacteriota</taxon>
        <taxon>Cyanophyceae</taxon>
        <taxon>Oscillatoriophycideae</taxon>
        <taxon>Oscillatoriales</taxon>
        <taxon>Oscillatoriaceae</taxon>
        <taxon>Oxynema</taxon>
        <taxon>Oxynema aestuarii</taxon>
    </lineage>
</organism>
<dbReference type="PANTHER" id="PTHR31005">
    <property type="entry name" value="DUF4139 DOMAIN-CONTAINING PROTEIN"/>
    <property type="match status" value="1"/>
</dbReference>
<feature type="region of interest" description="Disordered" evidence="2">
    <location>
        <begin position="115"/>
        <end position="134"/>
    </location>
</feature>
<dbReference type="InterPro" id="IPR011935">
    <property type="entry name" value="CHP02231"/>
</dbReference>
<protein>
    <submittedName>
        <fullName evidence="5">DUF4139 domain-containing protein</fullName>
    </submittedName>
</protein>
<name>A0A6H1TUK3_9CYAN</name>
<feature type="domain" description="DUF4139" evidence="3">
    <location>
        <begin position="213"/>
        <end position="711"/>
    </location>
</feature>
<accession>A0A6H1TUK3</accession>
<dbReference type="RefSeq" id="WP_168568043.1">
    <property type="nucleotide sequence ID" value="NZ_CP051167.1"/>
</dbReference>
<feature type="coiled-coil region" evidence="1">
    <location>
        <begin position="155"/>
        <end position="185"/>
    </location>
</feature>
<proteinExistence type="predicted"/>
<dbReference type="PANTHER" id="PTHR31005:SF8">
    <property type="entry name" value="DUF4139 DOMAIN-CONTAINING PROTEIN"/>
    <property type="match status" value="1"/>
</dbReference>
<dbReference type="InterPro" id="IPR025554">
    <property type="entry name" value="DUF4140"/>
</dbReference>
<evidence type="ECO:0000256" key="2">
    <source>
        <dbReference type="SAM" id="MobiDB-lite"/>
    </source>
</evidence>
<evidence type="ECO:0000313" key="6">
    <source>
        <dbReference type="Proteomes" id="UP000500857"/>
    </source>
</evidence>
<keyword evidence="6" id="KW-1185">Reference proteome</keyword>
<feature type="coiled-coil region" evidence="1">
    <location>
        <begin position="88"/>
        <end position="115"/>
    </location>
</feature>
<keyword evidence="1" id="KW-0175">Coiled coil</keyword>
<feature type="domain" description="DUF4140" evidence="4">
    <location>
        <begin position="14"/>
        <end position="112"/>
    </location>
</feature>